<feature type="domain" description="CUB" evidence="3">
    <location>
        <begin position="494"/>
        <end position="617"/>
    </location>
</feature>
<organism evidence="4 5">
    <name type="scientific">Crassostrea virginica</name>
    <name type="common">Eastern oyster</name>
    <dbReference type="NCBI Taxonomy" id="6565"/>
    <lineage>
        <taxon>Eukaryota</taxon>
        <taxon>Metazoa</taxon>
        <taxon>Spiralia</taxon>
        <taxon>Lophotrochozoa</taxon>
        <taxon>Mollusca</taxon>
        <taxon>Bivalvia</taxon>
        <taxon>Autobranchia</taxon>
        <taxon>Pteriomorphia</taxon>
        <taxon>Ostreida</taxon>
        <taxon>Ostreoidea</taxon>
        <taxon>Ostreidae</taxon>
        <taxon>Crassostrea</taxon>
    </lineage>
</organism>
<keyword evidence="4" id="KW-1185">Reference proteome</keyword>
<dbReference type="SMART" id="SM00042">
    <property type="entry name" value="CUB"/>
    <property type="match status" value="4"/>
</dbReference>
<dbReference type="InterPro" id="IPR000859">
    <property type="entry name" value="CUB_dom"/>
</dbReference>
<dbReference type="SUPFAM" id="SSF49854">
    <property type="entry name" value="Spermadhesin, CUB domain"/>
    <property type="match status" value="4"/>
</dbReference>
<keyword evidence="1" id="KW-1015">Disulfide bond</keyword>
<evidence type="ECO:0000313" key="4">
    <source>
        <dbReference type="Proteomes" id="UP000694844"/>
    </source>
</evidence>
<dbReference type="AlphaFoldDB" id="A0A8B8ACI5"/>
<evidence type="ECO:0000259" key="3">
    <source>
        <dbReference type="PROSITE" id="PS01180"/>
    </source>
</evidence>
<dbReference type="PANTHER" id="PTHR47537">
    <property type="entry name" value="CUBILIN"/>
    <property type="match status" value="1"/>
</dbReference>
<feature type="domain" description="CUB" evidence="3">
    <location>
        <begin position="349"/>
        <end position="474"/>
    </location>
</feature>
<dbReference type="GeneID" id="111100975"/>
<dbReference type="InterPro" id="IPR035914">
    <property type="entry name" value="Sperma_CUB_dom_sf"/>
</dbReference>
<dbReference type="Gene3D" id="2.60.120.290">
    <property type="entry name" value="Spermadhesin, CUB domain"/>
    <property type="match status" value="4"/>
</dbReference>
<evidence type="ECO:0000256" key="1">
    <source>
        <dbReference type="ARBA" id="ARBA00023157"/>
    </source>
</evidence>
<reference evidence="5" key="1">
    <citation type="submission" date="2025-08" db="UniProtKB">
        <authorList>
            <consortium name="RefSeq"/>
        </authorList>
    </citation>
    <scope>IDENTIFICATION</scope>
    <source>
        <tissue evidence="5">Whole sample</tissue>
    </source>
</reference>
<sequence length="665" mass="75166">MCCIRDSAPGVPKINLTRYSNLFADNFLIMSEHALIVLFLLHTLFLSVDLIGPDAERVCLSFDEHASKRGCECVVYQSTGQKGARNFHSPNYTTSSHYPRGIVCILFSFIGDVNETVEITFIDFNLRPKVNNKCNDFLKLYLDERAEVNEDSVHEYDLCGDKSELPQKTFYSHGRSIHMEFHTEAVEIPNNIYKGFTGKFSFIDSRDFKTTMTRVSTDAHLCSYIDRHRNDTRSKGRFFSPSYPQNYPRWTTCSYQFFGRPSEVVELSFLVLQLAGNASSCSKEHDYIEVFDGINKTERLALICGNRSVPTLRSQTNYLTVYFHSSANFNMKGFAATYEYLTIDIAAECNKNITQASSPEGTICSPRYSHPYPADITCTYDFYANPGERVQIKFTHFNLYKSQLYTEGGDCKLEDSVSIYIYEDYDEATAMFCGDKLPLQFMSANNWLRVRFVSNPGPGSKGQASGFEFQYKFRKDFGITSGLQTIGPRGRPLCHFLYNSTVQKVGSFTSPNYPGVYPSVTHCEYVFRGEPGERVTITLDNFNVGRRSETQVCGGQNDHVTFTCYSHDGPDKGFQPICGVLNSLITKRVSDGAYFRVLMSSYDNYEHTGFLGRYEFGPGYNVFSPTTPSPEKISGLDSGQGSIHYVINMPLIGLVLCLYRITGLS</sequence>
<proteinExistence type="predicted"/>
<dbReference type="PROSITE" id="PS01180">
    <property type="entry name" value="CUB"/>
    <property type="match status" value="3"/>
</dbReference>
<feature type="domain" description="CUB" evidence="3">
    <location>
        <begin position="222"/>
        <end position="341"/>
    </location>
</feature>
<comment type="caution">
    <text evidence="2">Lacks conserved residue(s) required for the propagation of feature annotation.</text>
</comment>
<gene>
    <name evidence="5" type="primary">LOC111100975</name>
</gene>
<evidence type="ECO:0000313" key="5">
    <source>
        <dbReference type="RefSeq" id="XP_022288865.1"/>
    </source>
</evidence>
<dbReference type="CDD" id="cd00041">
    <property type="entry name" value="CUB"/>
    <property type="match status" value="3"/>
</dbReference>
<dbReference type="Proteomes" id="UP000694844">
    <property type="component" value="Chromosome 6"/>
</dbReference>
<name>A0A8B8ACI5_CRAVI</name>
<dbReference type="InterPro" id="IPR053207">
    <property type="entry name" value="Non-NMDA_GluR_Accessory"/>
</dbReference>
<dbReference type="KEGG" id="cvn:111100975"/>
<dbReference type="RefSeq" id="XP_022288865.1">
    <property type="nucleotide sequence ID" value="XM_022433157.1"/>
</dbReference>
<dbReference type="Pfam" id="PF00431">
    <property type="entry name" value="CUB"/>
    <property type="match status" value="3"/>
</dbReference>
<dbReference type="OrthoDB" id="6369184at2759"/>
<accession>A0A8B8ACI5</accession>
<evidence type="ECO:0000256" key="2">
    <source>
        <dbReference type="PROSITE-ProRule" id="PRU00059"/>
    </source>
</evidence>
<dbReference type="PANTHER" id="PTHR47537:SF2">
    <property type="entry name" value="CUBILIN"/>
    <property type="match status" value="1"/>
</dbReference>
<dbReference type="GO" id="GO:0005886">
    <property type="term" value="C:plasma membrane"/>
    <property type="evidence" value="ECO:0007669"/>
    <property type="project" value="TreeGrafter"/>
</dbReference>
<protein>
    <submittedName>
        <fullName evidence="5">Suppressor of lurcher protein 1-like isoform X1</fullName>
    </submittedName>
</protein>